<evidence type="ECO:0000256" key="19">
    <source>
        <dbReference type="ARBA" id="ARBA00047808"/>
    </source>
</evidence>
<dbReference type="GO" id="GO:0046872">
    <property type="term" value="F:metal ion binding"/>
    <property type="evidence" value="ECO:0007669"/>
    <property type="project" value="UniProtKB-KW"/>
</dbReference>
<dbReference type="GO" id="GO:0046656">
    <property type="term" value="P:folic acid biosynthetic process"/>
    <property type="evidence" value="ECO:0007669"/>
    <property type="project" value="UniProtKB-KW"/>
</dbReference>
<keyword evidence="10" id="KW-0479">Metal-binding</keyword>
<evidence type="ECO:0000313" key="24">
    <source>
        <dbReference type="EMBL" id="RAJ13511.1"/>
    </source>
</evidence>
<dbReference type="InterPro" id="IPR001645">
    <property type="entry name" value="Folylpolyglutamate_synth"/>
</dbReference>
<comment type="similarity">
    <text evidence="5">Belongs to the folylpolyglutamate synthase family.</text>
</comment>
<evidence type="ECO:0000256" key="10">
    <source>
        <dbReference type="ARBA" id="ARBA00022723"/>
    </source>
</evidence>
<keyword evidence="14" id="KW-0289">Folate biosynthesis</keyword>
<dbReference type="InterPro" id="IPR013221">
    <property type="entry name" value="Mur_ligase_cen"/>
</dbReference>
<evidence type="ECO:0000256" key="2">
    <source>
        <dbReference type="ARBA" id="ARBA00002714"/>
    </source>
</evidence>
<keyword evidence="11" id="KW-0547">Nucleotide-binding</keyword>
<dbReference type="Gene3D" id="3.90.190.20">
    <property type="entry name" value="Mur ligase, C-terminal domain"/>
    <property type="match status" value="1"/>
</dbReference>
<dbReference type="Proteomes" id="UP000248703">
    <property type="component" value="Unassembled WGS sequence"/>
</dbReference>
<dbReference type="PROSITE" id="PS01011">
    <property type="entry name" value="FOLYLPOLYGLU_SYNT_1"/>
    <property type="match status" value="1"/>
</dbReference>
<evidence type="ECO:0000256" key="20">
    <source>
        <dbReference type="ARBA" id="ARBA00049035"/>
    </source>
</evidence>
<feature type="domain" description="Mur ligase C-terminal" evidence="22">
    <location>
        <begin position="280"/>
        <end position="397"/>
    </location>
</feature>
<reference evidence="24 25" key="1">
    <citation type="submission" date="2018-06" db="EMBL/GenBank/DDBJ databases">
        <title>Genomic Encyclopedia of Archaeal and Bacterial Type Strains, Phase II (KMG-II): from individual species to whole genera.</title>
        <authorList>
            <person name="Goeker M."/>
        </authorList>
    </citation>
    <scope>NUCLEOTIDE SEQUENCE [LARGE SCALE GENOMIC DNA]</scope>
    <source>
        <strain evidence="24 25">DSM 24464</strain>
    </source>
</reference>
<dbReference type="SUPFAM" id="SSF53623">
    <property type="entry name" value="MurD-like peptide ligases, catalytic domain"/>
    <property type="match status" value="1"/>
</dbReference>
<evidence type="ECO:0000256" key="8">
    <source>
        <dbReference type="ARBA" id="ARBA00019357"/>
    </source>
</evidence>
<keyword evidence="13" id="KW-0460">Magnesium</keyword>
<protein>
    <recommendedName>
        <fullName evidence="8">Dihydrofolate synthase/folylpolyglutamate synthase</fullName>
        <ecNumber evidence="6">6.3.2.12</ecNumber>
        <ecNumber evidence="7">6.3.2.17</ecNumber>
    </recommendedName>
    <alternativeName>
        <fullName evidence="17">Folylpoly-gamma-glutamate synthetase-dihydrofolate synthetase</fullName>
    </alternativeName>
    <alternativeName>
        <fullName evidence="15">Folylpolyglutamate synthetase</fullName>
    </alternativeName>
    <alternativeName>
        <fullName evidence="16">Tetrahydrofolylpolyglutamate synthase</fullName>
    </alternativeName>
</protein>
<dbReference type="InterPro" id="IPR018109">
    <property type="entry name" value="Folylpolyglutamate_synth_CS"/>
</dbReference>
<dbReference type="NCBIfam" id="TIGR01499">
    <property type="entry name" value="folC"/>
    <property type="match status" value="1"/>
</dbReference>
<evidence type="ECO:0000256" key="12">
    <source>
        <dbReference type="ARBA" id="ARBA00022840"/>
    </source>
</evidence>
<comment type="pathway">
    <text evidence="3">Cofactor biosynthesis; tetrahydrofolate biosynthesis; 7,8-dihydrofolate from 2-amino-4-hydroxy-6-hydroxymethyl-7,8-dihydropteridine diphosphate and 4-aminobenzoate: step 2/2.</text>
</comment>
<keyword evidence="9" id="KW-0436">Ligase</keyword>
<evidence type="ECO:0000256" key="5">
    <source>
        <dbReference type="ARBA" id="ARBA00008276"/>
    </source>
</evidence>
<dbReference type="EC" id="6.3.2.17" evidence="7"/>
<evidence type="ECO:0000256" key="3">
    <source>
        <dbReference type="ARBA" id="ARBA00004799"/>
    </source>
</evidence>
<comment type="catalytic activity">
    <reaction evidence="18">
        <text>(6S)-5,6,7,8-tetrahydrofolyl-(gamma-L-Glu)(n) + L-glutamate + ATP = (6S)-5,6,7,8-tetrahydrofolyl-(gamma-L-Glu)(n+1) + ADP + phosphate + H(+)</text>
        <dbReference type="Rhea" id="RHEA:10580"/>
        <dbReference type="Rhea" id="RHEA-COMP:14738"/>
        <dbReference type="Rhea" id="RHEA-COMP:14740"/>
        <dbReference type="ChEBI" id="CHEBI:15378"/>
        <dbReference type="ChEBI" id="CHEBI:29985"/>
        <dbReference type="ChEBI" id="CHEBI:30616"/>
        <dbReference type="ChEBI" id="CHEBI:43474"/>
        <dbReference type="ChEBI" id="CHEBI:141005"/>
        <dbReference type="ChEBI" id="CHEBI:456216"/>
        <dbReference type="EC" id="6.3.2.17"/>
    </reaction>
</comment>
<name>A0A327R9W9_9FLAO</name>
<dbReference type="Pfam" id="PF08245">
    <property type="entry name" value="Mur_ligase_M"/>
    <property type="match status" value="1"/>
</dbReference>
<dbReference type="EC" id="6.3.2.12" evidence="6"/>
<evidence type="ECO:0000256" key="21">
    <source>
        <dbReference type="ARBA" id="ARBA00049161"/>
    </source>
</evidence>
<comment type="cofactor">
    <cofactor evidence="1">
        <name>Mg(2+)</name>
        <dbReference type="ChEBI" id="CHEBI:18420"/>
    </cofactor>
</comment>
<dbReference type="SUPFAM" id="SSF53244">
    <property type="entry name" value="MurD-like peptide ligases, peptide-binding domain"/>
    <property type="match status" value="1"/>
</dbReference>
<comment type="catalytic activity">
    <reaction evidence="20">
        <text>(6R)-5,10-methylenetetrahydrofolyl-(gamma-L-Glu)(n) + L-glutamate + ATP = (6R)-5,10-methylenetetrahydrofolyl-(gamma-L-Glu)(n+1) + ADP + phosphate + H(+)</text>
        <dbReference type="Rhea" id="RHEA:51912"/>
        <dbReference type="Rhea" id="RHEA-COMP:13257"/>
        <dbReference type="Rhea" id="RHEA-COMP:13258"/>
        <dbReference type="ChEBI" id="CHEBI:15378"/>
        <dbReference type="ChEBI" id="CHEBI:29985"/>
        <dbReference type="ChEBI" id="CHEBI:30616"/>
        <dbReference type="ChEBI" id="CHEBI:43474"/>
        <dbReference type="ChEBI" id="CHEBI:136572"/>
        <dbReference type="ChEBI" id="CHEBI:456216"/>
        <dbReference type="EC" id="6.3.2.17"/>
    </reaction>
</comment>
<evidence type="ECO:0000313" key="25">
    <source>
        <dbReference type="Proteomes" id="UP000248703"/>
    </source>
</evidence>
<evidence type="ECO:0000259" key="22">
    <source>
        <dbReference type="Pfam" id="PF02875"/>
    </source>
</evidence>
<comment type="catalytic activity">
    <reaction evidence="21">
        <text>7,8-dihydropteroate + L-glutamate + ATP = 7,8-dihydrofolate + ADP + phosphate + H(+)</text>
        <dbReference type="Rhea" id="RHEA:23584"/>
        <dbReference type="ChEBI" id="CHEBI:15378"/>
        <dbReference type="ChEBI" id="CHEBI:17839"/>
        <dbReference type="ChEBI" id="CHEBI:29985"/>
        <dbReference type="ChEBI" id="CHEBI:30616"/>
        <dbReference type="ChEBI" id="CHEBI:43474"/>
        <dbReference type="ChEBI" id="CHEBI:57451"/>
        <dbReference type="ChEBI" id="CHEBI:456216"/>
        <dbReference type="EC" id="6.3.2.12"/>
    </reaction>
</comment>
<evidence type="ECO:0000256" key="16">
    <source>
        <dbReference type="ARBA" id="ARBA00030592"/>
    </source>
</evidence>
<dbReference type="InterPro" id="IPR004101">
    <property type="entry name" value="Mur_ligase_C"/>
</dbReference>
<dbReference type="PANTHER" id="PTHR11136">
    <property type="entry name" value="FOLYLPOLYGLUTAMATE SYNTHASE-RELATED"/>
    <property type="match status" value="1"/>
</dbReference>
<evidence type="ECO:0000256" key="6">
    <source>
        <dbReference type="ARBA" id="ARBA00013023"/>
    </source>
</evidence>
<dbReference type="OrthoDB" id="9809356at2"/>
<evidence type="ECO:0000256" key="11">
    <source>
        <dbReference type="ARBA" id="ARBA00022741"/>
    </source>
</evidence>
<dbReference type="PANTHER" id="PTHR11136:SF0">
    <property type="entry name" value="DIHYDROFOLATE SYNTHETASE-RELATED"/>
    <property type="match status" value="1"/>
</dbReference>
<dbReference type="InterPro" id="IPR036565">
    <property type="entry name" value="Mur-like_cat_sf"/>
</dbReference>
<dbReference type="InterPro" id="IPR036615">
    <property type="entry name" value="Mur_ligase_C_dom_sf"/>
</dbReference>
<evidence type="ECO:0000256" key="13">
    <source>
        <dbReference type="ARBA" id="ARBA00022842"/>
    </source>
</evidence>
<dbReference type="Gene3D" id="3.40.1190.10">
    <property type="entry name" value="Mur-like, catalytic domain"/>
    <property type="match status" value="1"/>
</dbReference>
<comment type="function">
    <text evidence="2">Functions in two distinct reactions of the de novo folate biosynthetic pathway. Catalyzes the addition of a glutamate residue to dihydropteroate (7,8-dihydropteroate or H2Pte) to form dihydrofolate (7,8-dihydrofolate monoglutamate or H2Pte-Glu). Also catalyzes successive additions of L-glutamate to tetrahydrofolate or 10-formyltetrahydrofolate or 5,10-methylenetetrahydrofolate, leading to folylpolyglutamate derivatives.</text>
</comment>
<evidence type="ECO:0000256" key="4">
    <source>
        <dbReference type="ARBA" id="ARBA00005150"/>
    </source>
</evidence>
<accession>A0A327R9W9</accession>
<evidence type="ECO:0000256" key="15">
    <source>
        <dbReference type="ARBA" id="ARBA00030048"/>
    </source>
</evidence>
<dbReference type="Pfam" id="PF02875">
    <property type="entry name" value="Mur_ligase_C"/>
    <property type="match status" value="1"/>
</dbReference>
<feature type="domain" description="Mur ligase central" evidence="23">
    <location>
        <begin position="51"/>
        <end position="262"/>
    </location>
</feature>
<dbReference type="EMBL" id="QLLO01000006">
    <property type="protein sequence ID" value="RAJ13511.1"/>
    <property type="molecule type" value="Genomic_DNA"/>
</dbReference>
<proteinExistence type="inferred from homology"/>
<comment type="pathway">
    <text evidence="4">Cofactor biosynthesis; tetrahydrofolylpolyglutamate biosynthesis.</text>
</comment>
<evidence type="ECO:0000256" key="17">
    <source>
        <dbReference type="ARBA" id="ARBA00032510"/>
    </source>
</evidence>
<dbReference type="PROSITE" id="PS01012">
    <property type="entry name" value="FOLYLPOLYGLU_SYNT_2"/>
    <property type="match status" value="1"/>
</dbReference>
<keyword evidence="12" id="KW-0067">ATP-binding</keyword>
<evidence type="ECO:0000256" key="9">
    <source>
        <dbReference type="ARBA" id="ARBA00022598"/>
    </source>
</evidence>
<dbReference type="FunFam" id="3.40.1190.10:FF:000011">
    <property type="entry name" value="Folylpolyglutamate synthase/dihydrofolate synthase"/>
    <property type="match status" value="1"/>
</dbReference>
<evidence type="ECO:0000256" key="14">
    <source>
        <dbReference type="ARBA" id="ARBA00022909"/>
    </source>
</evidence>
<dbReference type="RefSeq" id="WP_111660322.1">
    <property type="nucleotide sequence ID" value="NZ_QLLO01000006.1"/>
</dbReference>
<evidence type="ECO:0000256" key="7">
    <source>
        <dbReference type="ARBA" id="ARBA00013025"/>
    </source>
</evidence>
<evidence type="ECO:0000256" key="18">
    <source>
        <dbReference type="ARBA" id="ARBA00047493"/>
    </source>
</evidence>
<evidence type="ECO:0000259" key="23">
    <source>
        <dbReference type="Pfam" id="PF08245"/>
    </source>
</evidence>
<dbReference type="PIRSF" id="PIRSF001563">
    <property type="entry name" value="Folylpolyglu_synth"/>
    <property type="match status" value="1"/>
</dbReference>
<dbReference type="GO" id="GO:0008841">
    <property type="term" value="F:dihydrofolate synthase activity"/>
    <property type="evidence" value="ECO:0007669"/>
    <property type="project" value="UniProtKB-EC"/>
</dbReference>
<sequence length="405" mass="45302">MTYKDTLHWMFSQLPMYQKQGQKAFKKDLTNTLALAQHLKNPQQQFKSIHVAGTNGKGSSSHMLASILQEAGYKVGLYTSPHLKDFRERIKVNGKQVSKQFVIGFIKRNKAFLDKQQLSFFEMTVGMAYNYFAKQKVDIAVIEVGLGGRLDSTNIILPEVSLITNIGFDHVQFLGNTLPLIAKEKAGIIKPNVPVVISETQPEIQSVFIDTAKNNNSPIVFADQVENLSYTSDLKGNYQSKNSKGVLEVIKILQKKKYTISSKNIKNGLLNTIKNTGLKGRWQLLNESPKVICDTAHNKEGLTITMQQLLKEDFENLHVVFGVVNDKDLVSILPILPKKATYYFCKPNVPRGLDQNILKKLFVSNGFVGTAYSSVEEAYQQALKNATIKDFIYIGGSTFVVAEVV</sequence>
<keyword evidence="25" id="KW-1185">Reference proteome</keyword>
<dbReference type="GO" id="GO:0004326">
    <property type="term" value="F:tetrahydrofolylpolyglutamate synthase activity"/>
    <property type="evidence" value="ECO:0007669"/>
    <property type="project" value="UniProtKB-EC"/>
</dbReference>
<gene>
    <name evidence="24" type="ORF">LY08_02031</name>
</gene>
<comment type="catalytic activity">
    <reaction evidence="19">
        <text>10-formyltetrahydrofolyl-(gamma-L-Glu)(n) + L-glutamate + ATP = 10-formyltetrahydrofolyl-(gamma-L-Glu)(n+1) + ADP + phosphate + H(+)</text>
        <dbReference type="Rhea" id="RHEA:51904"/>
        <dbReference type="Rhea" id="RHEA-COMP:13088"/>
        <dbReference type="Rhea" id="RHEA-COMP:14300"/>
        <dbReference type="ChEBI" id="CHEBI:15378"/>
        <dbReference type="ChEBI" id="CHEBI:29985"/>
        <dbReference type="ChEBI" id="CHEBI:30616"/>
        <dbReference type="ChEBI" id="CHEBI:43474"/>
        <dbReference type="ChEBI" id="CHEBI:134413"/>
        <dbReference type="ChEBI" id="CHEBI:456216"/>
        <dbReference type="EC" id="6.3.2.17"/>
    </reaction>
</comment>
<organism evidence="24 25">
    <name type="scientific">Olleya aquimaris</name>
    <dbReference type="NCBI Taxonomy" id="639310"/>
    <lineage>
        <taxon>Bacteria</taxon>
        <taxon>Pseudomonadati</taxon>
        <taxon>Bacteroidota</taxon>
        <taxon>Flavobacteriia</taxon>
        <taxon>Flavobacteriales</taxon>
        <taxon>Flavobacteriaceae</taxon>
    </lineage>
</organism>
<dbReference type="GO" id="GO:0005524">
    <property type="term" value="F:ATP binding"/>
    <property type="evidence" value="ECO:0007669"/>
    <property type="project" value="UniProtKB-KW"/>
</dbReference>
<dbReference type="AlphaFoldDB" id="A0A327R9W9"/>
<dbReference type="GO" id="GO:0005737">
    <property type="term" value="C:cytoplasm"/>
    <property type="evidence" value="ECO:0007669"/>
    <property type="project" value="TreeGrafter"/>
</dbReference>
<comment type="caution">
    <text evidence="24">The sequence shown here is derived from an EMBL/GenBank/DDBJ whole genome shotgun (WGS) entry which is preliminary data.</text>
</comment>
<evidence type="ECO:0000256" key="1">
    <source>
        <dbReference type="ARBA" id="ARBA00001946"/>
    </source>
</evidence>